<dbReference type="EMBL" id="FQVN01000006">
    <property type="protein sequence ID" value="SHG07046.1"/>
    <property type="molecule type" value="Genomic_DNA"/>
</dbReference>
<evidence type="ECO:0000256" key="2">
    <source>
        <dbReference type="ARBA" id="ARBA00008814"/>
    </source>
</evidence>
<proteinExistence type="inferred from homology"/>
<dbReference type="Gene3D" id="3.40.50.1980">
    <property type="entry name" value="Nitrogenase molybdenum iron protein domain"/>
    <property type="match status" value="2"/>
</dbReference>
<accession>A0A1M5GTH3</accession>
<dbReference type="AlphaFoldDB" id="A0A1M5GTH3"/>
<feature type="signal peptide" evidence="5">
    <location>
        <begin position="1"/>
        <end position="24"/>
    </location>
</feature>
<evidence type="ECO:0000256" key="4">
    <source>
        <dbReference type="ARBA" id="ARBA00022729"/>
    </source>
</evidence>
<name>A0A1M5GTH3_STRHI</name>
<evidence type="ECO:0000256" key="1">
    <source>
        <dbReference type="ARBA" id="ARBA00004196"/>
    </source>
</evidence>
<evidence type="ECO:0000256" key="5">
    <source>
        <dbReference type="SAM" id="SignalP"/>
    </source>
</evidence>
<dbReference type="InterPro" id="IPR002491">
    <property type="entry name" value="ABC_transptr_periplasmic_BD"/>
</dbReference>
<dbReference type="RefSeq" id="WP_200797604.1">
    <property type="nucleotide sequence ID" value="NZ_FQVN01000006.1"/>
</dbReference>
<evidence type="ECO:0000259" key="6">
    <source>
        <dbReference type="PROSITE" id="PS50983"/>
    </source>
</evidence>
<feature type="chain" id="PRO_5038485605" evidence="5">
    <location>
        <begin position="25"/>
        <end position="318"/>
    </location>
</feature>
<dbReference type="PROSITE" id="PS50983">
    <property type="entry name" value="FE_B12_PBP"/>
    <property type="match status" value="1"/>
</dbReference>
<feature type="domain" description="Fe/B12 periplasmic-binding" evidence="6">
    <location>
        <begin position="61"/>
        <end position="318"/>
    </location>
</feature>
<dbReference type="SUPFAM" id="SSF53807">
    <property type="entry name" value="Helical backbone' metal receptor"/>
    <property type="match status" value="1"/>
</dbReference>
<dbReference type="GO" id="GO:0030288">
    <property type="term" value="C:outer membrane-bounded periplasmic space"/>
    <property type="evidence" value="ECO:0007669"/>
    <property type="project" value="TreeGrafter"/>
</dbReference>
<organism evidence="7 8">
    <name type="scientific">Streptoalloteichus hindustanus</name>
    <dbReference type="NCBI Taxonomy" id="2017"/>
    <lineage>
        <taxon>Bacteria</taxon>
        <taxon>Bacillati</taxon>
        <taxon>Actinomycetota</taxon>
        <taxon>Actinomycetes</taxon>
        <taxon>Pseudonocardiales</taxon>
        <taxon>Pseudonocardiaceae</taxon>
        <taxon>Streptoalloteichus</taxon>
    </lineage>
</organism>
<dbReference type="Proteomes" id="UP000184501">
    <property type="component" value="Unassembled WGS sequence"/>
</dbReference>
<dbReference type="CDD" id="cd01146">
    <property type="entry name" value="FhuD"/>
    <property type="match status" value="1"/>
</dbReference>
<comment type="subcellular location">
    <subcellularLocation>
        <location evidence="1">Cell envelope</location>
    </subcellularLocation>
</comment>
<reference evidence="7 8" key="1">
    <citation type="submission" date="2016-11" db="EMBL/GenBank/DDBJ databases">
        <authorList>
            <person name="Jaros S."/>
            <person name="Januszkiewicz K."/>
            <person name="Wedrychowicz H."/>
        </authorList>
    </citation>
    <scope>NUCLEOTIDE SEQUENCE [LARGE SCALE GENOMIC DNA]</scope>
    <source>
        <strain evidence="7 8">DSM 44523</strain>
    </source>
</reference>
<keyword evidence="8" id="KW-1185">Reference proteome</keyword>
<evidence type="ECO:0000313" key="8">
    <source>
        <dbReference type="Proteomes" id="UP000184501"/>
    </source>
</evidence>
<comment type="similarity">
    <text evidence="2">Belongs to the bacterial solute-binding protein 8 family.</text>
</comment>
<evidence type="ECO:0000313" key="7">
    <source>
        <dbReference type="EMBL" id="SHG07046.1"/>
    </source>
</evidence>
<protein>
    <submittedName>
        <fullName evidence="7">Iron complex transport system substrate-binding protein</fullName>
    </submittedName>
</protein>
<sequence length="318" mass="33992">MRLRRIRPLTTLIALATVAGLALSGCGGGSTPAGGASTGQGAERTVKHAMGETKVPANPQRVVVLDTGELDSVLALGVTPVGAVTTEVSADFPAYLKDRLKDTKRVGTIPAPNFDRITEARPDLILSNKVRHAQHYDKLSQIAPTVFADQIGSTWRETFLLYADALGKKGDAEKLLAQYRDRAKQVGQQLGDPASKKVSAVRFVTGAQTIRAYTPNSFLGTVLADVGVARPQSQQGEKVFQDISRENIGQLDGDVLIYASFGDPEKSGEKAVTEMPQWKSLGAVRAGKASRVDDDHFYVGLGLLAANRILDDLKGILK</sequence>
<dbReference type="InterPro" id="IPR051313">
    <property type="entry name" value="Bact_iron-sidero_bind"/>
</dbReference>
<dbReference type="STRING" id="2017.SAMN05444320_106262"/>
<keyword evidence="4 5" id="KW-0732">Signal</keyword>
<keyword evidence="3" id="KW-0813">Transport</keyword>
<dbReference type="Pfam" id="PF01497">
    <property type="entry name" value="Peripla_BP_2"/>
    <property type="match status" value="1"/>
</dbReference>
<evidence type="ECO:0000256" key="3">
    <source>
        <dbReference type="ARBA" id="ARBA00022448"/>
    </source>
</evidence>
<dbReference type="GO" id="GO:1901678">
    <property type="term" value="P:iron coordination entity transport"/>
    <property type="evidence" value="ECO:0007669"/>
    <property type="project" value="UniProtKB-ARBA"/>
</dbReference>
<gene>
    <name evidence="7" type="ORF">SAMN05444320_106262</name>
</gene>
<dbReference type="PANTHER" id="PTHR30532:SF21">
    <property type="entry name" value="SIDEROPHORE-BINDING LIPOPROTEIN YFIY-RELATED"/>
    <property type="match status" value="1"/>
</dbReference>
<dbReference type="PROSITE" id="PS51257">
    <property type="entry name" value="PROKAR_LIPOPROTEIN"/>
    <property type="match status" value="1"/>
</dbReference>
<dbReference type="PANTHER" id="PTHR30532">
    <property type="entry name" value="IRON III DICITRATE-BINDING PERIPLASMIC PROTEIN"/>
    <property type="match status" value="1"/>
</dbReference>